<dbReference type="AlphaFoldDB" id="A0A5E4PW02"/>
<evidence type="ECO:0000259" key="5">
    <source>
        <dbReference type="Pfam" id="PF03145"/>
    </source>
</evidence>
<comment type="similarity">
    <text evidence="1">Belongs to the SINA (Seven in absentia) family.</text>
</comment>
<dbReference type="EMBL" id="FZQP02000737">
    <property type="protein sequence ID" value="VVC90176.1"/>
    <property type="molecule type" value="Genomic_DNA"/>
</dbReference>
<reference evidence="6 7" key="1">
    <citation type="submission" date="2017-07" db="EMBL/GenBank/DDBJ databases">
        <authorList>
            <person name="Talla V."/>
            <person name="Backstrom N."/>
        </authorList>
    </citation>
    <scope>NUCLEOTIDE SEQUENCE [LARGE SCALE GENOMIC DNA]</scope>
</reference>
<dbReference type="Gene3D" id="2.60.210.10">
    <property type="entry name" value="Apoptosis, Tumor Necrosis Factor Receptor Associated Protein 2, Chain A"/>
    <property type="match status" value="1"/>
</dbReference>
<dbReference type="GO" id="GO:0008270">
    <property type="term" value="F:zinc ion binding"/>
    <property type="evidence" value="ECO:0007669"/>
    <property type="project" value="UniProtKB-KW"/>
</dbReference>
<proteinExistence type="inferred from homology"/>
<evidence type="ECO:0000256" key="4">
    <source>
        <dbReference type="ARBA" id="ARBA00022833"/>
    </source>
</evidence>
<evidence type="ECO:0000313" key="7">
    <source>
        <dbReference type="Proteomes" id="UP000324832"/>
    </source>
</evidence>
<gene>
    <name evidence="6" type="ORF">LSINAPIS_LOCUS3152</name>
</gene>
<organism evidence="6 7">
    <name type="scientific">Leptidea sinapis</name>
    <dbReference type="NCBI Taxonomy" id="189913"/>
    <lineage>
        <taxon>Eukaryota</taxon>
        <taxon>Metazoa</taxon>
        <taxon>Ecdysozoa</taxon>
        <taxon>Arthropoda</taxon>
        <taxon>Hexapoda</taxon>
        <taxon>Insecta</taxon>
        <taxon>Pterygota</taxon>
        <taxon>Neoptera</taxon>
        <taxon>Endopterygota</taxon>
        <taxon>Lepidoptera</taxon>
        <taxon>Glossata</taxon>
        <taxon>Ditrysia</taxon>
        <taxon>Papilionoidea</taxon>
        <taxon>Pieridae</taxon>
        <taxon>Dismorphiinae</taxon>
        <taxon>Leptidea</taxon>
    </lineage>
</organism>
<dbReference type="InterPro" id="IPR018121">
    <property type="entry name" value="7-in-absentia-prot_TRAF-dom"/>
</dbReference>
<dbReference type="Proteomes" id="UP000324832">
    <property type="component" value="Unassembled WGS sequence"/>
</dbReference>
<keyword evidence="2" id="KW-0479">Metal-binding</keyword>
<evidence type="ECO:0000256" key="1">
    <source>
        <dbReference type="ARBA" id="ARBA00009119"/>
    </source>
</evidence>
<feature type="domain" description="Seven-in-absentia protein TRAF-like" evidence="5">
    <location>
        <begin position="2"/>
        <end position="80"/>
    </location>
</feature>
<dbReference type="InterPro" id="IPR008974">
    <property type="entry name" value="TRAF-like"/>
</dbReference>
<keyword evidence="4" id="KW-0862">Zinc</keyword>
<name>A0A5E4PW02_9NEOP</name>
<evidence type="ECO:0000313" key="6">
    <source>
        <dbReference type="EMBL" id="VVC90176.1"/>
    </source>
</evidence>
<sequence>MCHEELFHLKVDAHQRHGVVLTVAYIGPMSKAKKFIYEVTVVGLHNSRMIVYRRNVHSDLELSQDCVSRKDCFHLPPEQALNMMRIKNRPSEPHGSLQFTVDVTRRAAAPAPLPS</sequence>
<protein>
    <recommendedName>
        <fullName evidence="5">Seven-in-absentia protein TRAF-like domain-containing protein</fullName>
    </recommendedName>
</protein>
<evidence type="ECO:0000256" key="3">
    <source>
        <dbReference type="ARBA" id="ARBA00022771"/>
    </source>
</evidence>
<keyword evidence="3" id="KW-0863">Zinc-finger</keyword>
<evidence type="ECO:0000256" key="2">
    <source>
        <dbReference type="ARBA" id="ARBA00022723"/>
    </source>
</evidence>
<dbReference type="GO" id="GO:0006511">
    <property type="term" value="P:ubiquitin-dependent protein catabolic process"/>
    <property type="evidence" value="ECO:0007669"/>
    <property type="project" value="InterPro"/>
</dbReference>
<dbReference type="GO" id="GO:0005737">
    <property type="term" value="C:cytoplasm"/>
    <property type="evidence" value="ECO:0007669"/>
    <property type="project" value="InterPro"/>
</dbReference>
<accession>A0A5E4PW02</accession>
<dbReference type="Pfam" id="PF03145">
    <property type="entry name" value="Sina_TRAF"/>
    <property type="match status" value="1"/>
</dbReference>
<keyword evidence="7" id="KW-1185">Reference proteome</keyword>